<keyword evidence="2" id="KW-1185">Reference proteome</keyword>
<dbReference type="HOGENOM" id="CLU_2867608_0_0_1"/>
<dbReference type="Proteomes" id="UP000030653">
    <property type="component" value="Unassembled WGS sequence"/>
</dbReference>
<dbReference type="GeneID" id="63688184"/>
<reference evidence="1 2" key="1">
    <citation type="journal article" date="2012" name="Science">
        <title>The Paleozoic origin of enzymatic lignin decomposition reconstructed from 31 fungal genomes.</title>
        <authorList>
            <person name="Floudas D."/>
            <person name="Binder M."/>
            <person name="Riley R."/>
            <person name="Barry K."/>
            <person name="Blanchette R.A."/>
            <person name="Henrissat B."/>
            <person name="Martinez A.T."/>
            <person name="Otillar R."/>
            <person name="Spatafora J.W."/>
            <person name="Yadav J.S."/>
            <person name="Aerts A."/>
            <person name="Benoit I."/>
            <person name="Boyd A."/>
            <person name="Carlson A."/>
            <person name="Copeland A."/>
            <person name="Coutinho P.M."/>
            <person name="de Vries R.P."/>
            <person name="Ferreira P."/>
            <person name="Findley K."/>
            <person name="Foster B."/>
            <person name="Gaskell J."/>
            <person name="Glotzer D."/>
            <person name="Gorecki P."/>
            <person name="Heitman J."/>
            <person name="Hesse C."/>
            <person name="Hori C."/>
            <person name="Igarashi K."/>
            <person name="Jurgens J.A."/>
            <person name="Kallen N."/>
            <person name="Kersten P."/>
            <person name="Kohler A."/>
            <person name="Kuees U."/>
            <person name="Kumar T.K.A."/>
            <person name="Kuo A."/>
            <person name="LaButti K."/>
            <person name="Larrondo L.F."/>
            <person name="Lindquist E."/>
            <person name="Ling A."/>
            <person name="Lombard V."/>
            <person name="Lucas S."/>
            <person name="Lundell T."/>
            <person name="Martin R."/>
            <person name="McLaughlin D.J."/>
            <person name="Morgenstern I."/>
            <person name="Morin E."/>
            <person name="Murat C."/>
            <person name="Nagy L.G."/>
            <person name="Nolan M."/>
            <person name="Ohm R.A."/>
            <person name="Patyshakuliyeva A."/>
            <person name="Rokas A."/>
            <person name="Ruiz-Duenas F.J."/>
            <person name="Sabat G."/>
            <person name="Salamov A."/>
            <person name="Samejima M."/>
            <person name="Schmutz J."/>
            <person name="Slot J.C."/>
            <person name="St John F."/>
            <person name="Stenlid J."/>
            <person name="Sun H."/>
            <person name="Sun S."/>
            <person name="Syed K."/>
            <person name="Tsang A."/>
            <person name="Wiebenga A."/>
            <person name="Young D."/>
            <person name="Pisabarro A."/>
            <person name="Eastwood D.C."/>
            <person name="Martin F."/>
            <person name="Cullen D."/>
            <person name="Grigoriev I.V."/>
            <person name="Hibbett D.S."/>
        </authorList>
    </citation>
    <scope>NUCLEOTIDE SEQUENCE [LARGE SCALE GENOMIC DNA]</scope>
    <source>
        <strain evidence="1 2">DJM-731 SS1</strain>
    </source>
</reference>
<dbReference type="AlphaFoldDB" id="M5FYC2"/>
<organism evidence="1 2">
    <name type="scientific">Dacryopinax primogenitus (strain DJM 731)</name>
    <name type="common">Brown rot fungus</name>
    <dbReference type="NCBI Taxonomy" id="1858805"/>
    <lineage>
        <taxon>Eukaryota</taxon>
        <taxon>Fungi</taxon>
        <taxon>Dikarya</taxon>
        <taxon>Basidiomycota</taxon>
        <taxon>Agaricomycotina</taxon>
        <taxon>Dacrymycetes</taxon>
        <taxon>Dacrymycetales</taxon>
        <taxon>Dacrymycetaceae</taxon>
        <taxon>Dacryopinax</taxon>
    </lineage>
</organism>
<gene>
    <name evidence="1" type="ORF">DACRYDRAFT_23151</name>
</gene>
<accession>M5FYC2</accession>
<dbReference type="EMBL" id="JH795866">
    <property type="protein sequence ID" value="EJU00830.1"/>
    <property type="molecule type" value="Genomic_DNA"/>
</dbReference>
<proteinExistence type="predicted"/>
<sequence>MKIPLIGIRQMLLNVVRVPLCTYPKFMSHHHLLRRFRRFISSTQLANFSHRVGLQVDKSFLFLG</sequence>
<protein>
    <submittedName>
        <fullName evidence="1">Uncharacterized protein</fullName>
    </submittedName>
</protein>
<name>M5FYC2_DACPD</name>
<evidence type="ECO:0000313" key="1">
    <source>
        <dbReference type="EMBL" id="EJU00830.1"/>
    </source>
</evidence>
<dbReference type="RefSeq" id="XP_040627727.1">
    <property type="nucleotide sequence ID" value="XM_040773122.1"/>
</dbReference>
<evidence type="ECO:0000313" key="2">
    <source>
        <dbReference type="Proteomes" id="UP000030653"/>
    </source>
</evidence>